<organism evidence="1 2">
    <name type="scientific">Vigna unguiculata</name>
    <name type="common">Cowpea</name>
    <dbReference type="NCBI Taxonomy" id="3917"/>
    <lineage>
        <taxon>Eukaryota</taxon>
        <taxon>Viridiplantae</taxon>
        <taxon>Streptophyta</taxon>
        <taxon>Embryophyta</taxon>
        <taxon>Tracheophyta</taxon>
        <taxon>Spermatophyta</taxon>
        <taxon>Magnoliopsida</taxon>
        <taxon>eudicotyledons</taxon>
        <taxon>Gunneridae</taxon>
        <taxon>Pentapetalae</taxon>
        <taxon>rosids</taxon>
        <taxon>fabids</taxon>
        <taxon>Fabales</taxon>
        <taxon>Fabaceae</taxon>
        <taxon>Papilionoideae</taxon>
        <taxon>50 kb inversion clade</taxon>
        <taxon>NPAAA clade</taxon>
        <taxon>indigoferoid/millettioid clade</taxon>
        <taxon>Phaseoleae</taxon>
        <taxon>Vigna</taxon>
    </lineage>
</organism>
<evidence type="ECO:0000313" key="1">
    <source>
        <dbReference type="EMBL" id="QCE15034.1"/>
    </source>
</evidence>
<name>A0A4D6NQT8_VIGUN</name>
<dbReference type="AlphaFoldDB" id="A0A4D6NQT8"/>
<proteinExistence type="predicted"/>
<protein>
    <submittedName>
        <fullName evidence="1">Thiamine biosynthetic enzyme</fullName>
    </submittedName>
</protein>
<dbReference type="Gene3D" id="3.50.50.60">
    <property type="entry name" value="FAD/NAD(P)-binding domain"/>
    <property type="match status" value="1"/>
</dbReference>
<dbReference type="Pfam" id="PF01946">
    <property type="entry name" value="Thi4"/>
    <property type="match status" value="1"/>
</dbReference>
<gene>
    <name evidence="1" type="ORF">DEO72_LG11g2042</name>
</gene>
<dbReference type="EMBL" id="CP039355">
    <property type="protein sequence ID" value="QCE15034.1"/>
    <property type="molecule type" value="Genomic_DNA"/>
</dbReference>
<accession>A0A4D6NQT8</accession>
<evidence type="ECO:0000313" key="2">
    <source>
        <dbReference type="Proteomes" id="UP000501690"/>
    </source>
</evidence>
<dbReference type="InterPro" id="IPR036188">
    <property type="entry name" value="FAD/NAD-bd_sf"/>
</dbReference>
<keyword evidence="2" id="KW-1185">Reference proteome</keyword>
<sequence length="50" mass="5528">MIDSVPGMKALNINIVEDAIVRLTREIGPERIVIGMEVAEFDCVPKMVVD</sequence>
<reference evidence="1 2" key="1">
    <citation type="submission" date="2019-04" db="EMBL/GenBank/DDBJ databases">
        <title>An improved genome assembly and genetic linkage map for asparagus bean, Vigna unguiculata ssp. sesquipedialis.</title>
        <authorList>
            <person name="Xia Q."/>
            <person name="Zhang R."/>
            <person name="Dong Y."/>
        </authorList>
    </citation>
    <scope>NUCLEOTIDE SEQUENCE [LARGE SCALE GENOMIC DNA]</scope>
    <source>
        <tissue evidence="1">Leaf</tissue>
    </source>
</reference>
<dbReference type="Proteomes" id="UP000501690">
    <property type="component" value="Linkage Group LG11"/>
</dbReference>